<organism evidence="1">
    <name type="scientific">viral metagenome</name>
    <dbReference type="NCBI Taxonomy" id="1070528"/>
    <lineage>
        <taxon>unclassified sequences</taxon>
        <taxon>metagenomes</taxon>
        <taxon>organismal metagenomes</taxon>
    </lineage>
</organism>
<sequence>MIVVPIEWELIQAEVDKGRRLVVNYVSIYNIHGYQARLDHDFWTPIYGKSGLSIEEAIQELAFKIRESRKESAGLASLSR</sequence>
<proteinExistence type="predicted"/>
<name>A0A6M3KUZ9_9ZZZZ</name>
<protein>
    <submittedName>
        <fullName evidence="1">Uncharacterized protein</fullName>
    </submittedName>
</protein>
<dbReference type="EMBL" id="MT142564">
    <property type="protein sequence ID" value="QJA85264.1"/>
    <property type="molecule type" value="Genomic_DNA"/>
</dbReference>
<dbReference type="AlphaFoldDB" id="A0A6M3KUZ9"/>
<gene>
    <name evidence="1" type="ORF">MM415B02238_0012</name>
</gene>
<reference evidence="1" key="1">
    <citation type="submission" date="2020-03" db="EMBL/GenBank/DDBJ databases">
        <title>The deep terrestrial virosphere.</title>
        <authorList>
            <person name="Holmfeldt K."/>
            <person name="Nilsson E."/>
            <person name="Simone D."/>
            <person name="Lopez-Fernandez M."/>
            <person name="Wu X."/>
            <person name="de Brujin I."/>
            <person name="Lundin D."/>
            <person name="Andersson A."/>
            <person name="Bertilsson S."/>
            <person name="Dopson M."/>
        </authorList>
    </citation>
    <scope>NUCLEOTIDE SEQUENCE</scope>
    <source>
        <strain evidence="1">MM415B02238</strain>
    </source>
</reference>
<accession>A0A6M3KUZ9</accession>
<evidence type="ECO:0000313" key="1">
    <source>
        <dbReference type="EMBL" id="QJA85264.1"/>
    </source>
</evidence>